<dbReference type="Proteomes" id="UP000619355">
    <property type="component" value="Unassembled WGS sequence"/>
</dbReference>
<comment type="caution">
    <text evidence="1">The sequence shown here is derived from an EMBL/GenBank/DDBJ whole genome shotgun (WGS) entry which is preliminary data.</text>
</comment>
<sequence length="158" mass="17137">MVPAAARMCAAAGGTAPRGREPAVRCESWAQVSRVAGTDGRERDVGVDLQLRVESGARRKGRREETVVRASHEHGEALARILDERLRRGTGRLGQIDPYRDTRFNEQDAQAALPEVYALAREWADASGRAALLDLAELLQECVARPGSCLWSSVTSAA</sequence>
<proteinExistence type="predicted"/>
<name>A0A919C1C4_9ACTN</name>
<accession>A0A919C1C4</accession>
<reference evidence="2" key="1">
    <citation type="journal article" date="2019" name="Int. J. Syst. Evol. Microbiol.">
        <title>The Global Catalogue of Microorganisms (GCM) 10K type strain sequencing project: providing services to taxonomists for standard genome sequencing and annotation.</title>
        <authorList>
            <consortium name="The Broad Institute Genomics Platform"/>
            <consortium name="The Broad Institute Genome Sequencing Center for Infectious Disease"/>
            <person name="Wu L."/>
            <person name="Ma J."/>
        </authorList>
    </citation>
    <scope>NUCLEOTIDE SEQUENCE [LARGE SCALE GENOMIC DNA]</scope>
    <source>
        <strain evidence="2">JCM 4253</strain>
    </source>
</reference>
<gene>
    <name evidence="1" type="ORF">GCM10018980_16600</name>
</gene>
<protein>
    <submittedName>
        <fullName evidence="1">Uncharacterized protein</fullName>
    </submittedName>
</protein>
<dbReference type="AlphaFoldDB" id="A0A919C1C4"/>
<keyword evidence="2" id="KW-1185">Reference proteome</keyword>
<evidence type="ECO:0000313" key="1">
    <source>
        <dbReference type="EMBL" id="GHG41437.1"/>
    </source>
</evidence>
<evidence type="ECO:0000313" key="2">
    <source>
        <dbReference type="Proteomes" id="UP000619355"/>
    </source>
</evidence>
<dbReference type="EMBL" id="BNBF01000003">
    <property type="protein sequence ID" value="GHG41437.1"/>
    <property type="molecule type" value="Genomic_DNA"/>
</dbReference>
<organism evidence="1 2">
    <name type="scientific">Streptomyces capoamus</name>
    <dbReference type="NCBI Taxonomy" id="68183"/>
    <lineage>
        <taxon>Bacteria</taxon>
        <taxon>Bacillati</taxon>
        <taxon>Actinomycetota</taxon>
        <taxon>Actinomycetes</taxon>
        <taxon>Kitasatosporales</taxon>
        <taxon>Streptomycetaceae</taxon>
        <taxon>Streptomyces</taxon>
    </lineage>
</organism>